<accession>A0A5C5ZKU2</accession>
<protein>
    <submittedName>
        <fullName evidence="1">Uncharacterized protein</fullName>
    </submittedName>
</protein>
<organism evidence="1 2">
    <name type="scientific">Neorhodopirellula pilleata</name>
    <dbReference type="NCBI Taxonomy" id="2714738"/>
    <lineage>
        <taxon>Bacteria</taxon>
        <taxon>Pseudomonadati</taxon>
        <taxon>Planctomycetota</taxon>
        <taxon>Planctomycetia</taxon>
        <taxon>Pirellulales</taxon>
        <taxon>Pirellulaceae</taxon>
        <taxon>Neorhodopirellula</taxon>
    </lineage>
</organism>
<proteinExistence type="predicted"/>
<comment type="caution">
    <text evidence="1">The sequence shown here is derived from an EMBL/GenBank/DDBJ whole genome shotgun (WGS) entry which is preliminary data.</text>
</comment>
<reference evidence="1 2" key="1">
    <citation type="submission" date="2019-02" db="EMBL/GenBank/DDBJ databases">
        <title>Deep-cultivation of Planctomycetes and their phenomic and genomic characterization uncovers novel biology.</title>
        <authorList>
            <person name="Wiegand S."/>
            <person name="Jogler M."/>
            <person name="Boedeker C."/>
            <person name="Pinto D."/>
            <person name="Vollmers J."/>
            <person name="Rivas-Marin E."/>
            <person name="Kohn T."/>
            <person name="Peeters S.H."/>
            <person name="Heuer A."/>
            <person name="Rast P."/>
            <person name="Oberbeckmann S."/>
            <person name="Bunk B."/>
            <person name="Jeske O."/>
            <person name="Meyerdierks A."/>
            <person name="Storesund J.E."/>
            <person name="Kallscheuer N."/>
            <person name="Luecker S."/>
            <person name="Lage O.M."/>
            <person name="Pohl T."/>
            <person name="Merkel B.J."/>
            <person name="Hornburger P."/>
            <person name="Mueller R.-W."/>
            <person name="Bruemmer F."/>
            <person name="Labrenz M."/>
            <person name="Spormann A.M."/>
            <person name="Op Den Camp H."/>
            <person name="Overmann J."/>
            <person name="Amann R."/>
            <person name="Jetten M.S.M."/>
            <person name="Mascher T."/>
            <person name="Medema M.H."/>
            <person name="Devos D.P."/>
            <person name="Kaster A.-K."/>
            <person name="Ovreas L."/>
            <person name="Rohde M."/>
            <person name="Galperin M.Y."/>
            <person name="Jogler C."/>
        </authorList>
    </citation>
    <scope>NUCLEOTIDE SEQUENCE [LARGE SCALE GENOMIC DNA]</scope>
    <source>
        <strain evidence="1 2">Pla100</strain>
    </source>
</reference>
<gene>
    <name evidence="1" type="ORF">Pla100_59940</name>
</gene>
<sequence>MKLPPKPETTVSVVSINPTGRPRCGWLAIGLLLVFVFVGGPRPRPGMAQDAGDIEAESVEEDLATNVPVWVAELDAPTAQARRSAEQRLIQAGPKAASFVPVVLDHLSIDARQRLERIQTRWRSSKTLDELETTVVNLQKAETLGEALEAISTASGIEFDTNAAGPTVDLTRKIRPPALPLGFWPAIDNVLDQTDLDINFYGGDRTTLALVPRSEDRLSRSDSAAYAGIYRLEPTIVTARRVLGSPLQSGLNITMTISWQPNRTPIGLTIPIAPLQGQLDTGTKLLPQASGESIDVATTTEIAQSQFYLPLQLPPRRLERDARGGDAKPDASEIVRLTGEISALLPGERRKFELRLDEVAPSKQYDAMTVAIESIRQNEPLHEVRVGVELDNADRSLESHRQWIYENEAYLEMPDGTRVDHLGYEVFRQTASGVGIGYLFDFGGSDTPPPGTKLIYESPTSVIKNVVPFILNGIPLP</sequence>
<dbReference type="RefSeq" id="WP_231603750.1">
    <property type="nucleotide sequence ID" value="NZ_SJPM01000029.1"/>
</dbReference>
<dbReference type="EMBL" id="SJPM01000029">
    <property type="protein sequence ID" value="TWT87043.1"/>
    <property type="molecule type" value="Genomic_DNA"/>
</dbReference>
<evidence type="ECO:0000313" key="1">
    <source>
        <dbReference type="EMBL" id="TWT87043.1"/>
    </source>
</evidence>
<name>A0A5C5ZKU2_9BACT</name>
<dbReference type="AlphaFoldDB" id="A0A5C5ZKU2"/>
<evidence type="ECO:0000313" key="2">
    <source>
        <dbReference type="Proteomes" id="UP000316213"/>
    </source>
</evidence>
<dbReference type="Proteomes" id="UP000316213">
    <property type="component" value="Unassembled WGS sequence"/>
</dbReference>
<keyword evidence="2" id="KW-1185">Reference proteome</keyword>